<keyword evidence="3" id="KW-0812">Transmembrane</keyword>
<dbReference type="GO" id="GO:0005739">
    <property type="term" value="C:mitochondrion"/>
    <property type="evidence" value="ECO:0007669"/>
    <property type="project" value="UniProtKB-SubCell"/>
</dbReference>
<comment type="subcellular location">
    <subcellularLocation>
        <location evidence="2">Membrane</location>
    </subcellularLocation>
    <subcellularLocation>
        <location evidence="1">Mitochondrion</location>
    </subcellularLocation>
</comment>
<evidence type="ECO:0000313" key="9">
    <source>
        <dbReference type="Proteomes" id="UP000013776"/>
    </source>
</evidence>
<evidence type="ECO:0000256" key="4">
    <source>
        <dbReference type="ARBA" id="ARBA00022989"/>
    </source>
</evidence>
<dbReference type="GO" id="GO:0016020">
    <property type="term" value="C:membrane"/>
    <property type="evidence" value="ECO:0007669"/>
    <property type="project" value="UniProtKB-SubCell"/>
</dbReference>
<organism evidence="8 9">
    <name type="scientific">Taphrina deformans (strain PYCC 5710 / ATCC 11124 / CBS 356.35 / IMI 108563 / JCM 9778 / NBRC 8474)</name>
    <name type="common">Peach leaf curl fungus</name>
    <name type="synonym">Lalaria deformans</name>
    <dbReference type="NCBI Taxonomy" id="1097556"/>
    <lineage>
        <taxon>Eukaryota</taxon>
        <taxon>Fungi</taxon>
        <taxon>Dikarya</taxon>
        <taxon>Ascomycota</taxon>
        <taxon>Taphrinomycotina</taxon>
        <taxon>Taphrinomycetes</taxon>
        <taxon>Taphrinales</taxon>
        <taxon>Taphrinaceae</taxon>
        <taxon>Taphrina</taxon>
    </lineage>
</organism>
<proteinExistence type="predicted"/>
<dbReference type="Pfam" id="PF07798">
    <property type="entry name" value="CCDC90-like"/>
    <property type="match status" value="1"/>
</dbReference>
<evidence type="ECO:0000256" key="3">
    <source>
        <dbReference type="ARBA" id="ARBA00022692"/>
    </source>
</evidence>
<reference evidence="8 9" key="1">
    <citation type="journal article" date="2013" name="MBio">
        <title>Genome sequencing of the plant pathogen Taphrina deformans, the causal agent of peach leaf curl.</title>
        <authorList>
            <person name="Cisse O.H."/>
            <person name="Almeida J.M.G.C.F."/>
            <person name="Fonseca A."/>
            <person name="Kumar A.A."/>
            <person name="Salojaervi J."/>
            <person name="Overmyer K."/>
            <person name="Hauser P.M."/>
            <person name="Pagni M."/>
        </authorList>
    </citation>
    <scope>NUCLEOTIDE SEQUENCE [LARGE SCALE GENOMIC DNA]</scope>
    <source>
        <strain evidence="9">PYCC 5710 / ATCC 11124 / CBS 356.35 / IMI 108563 / JCM 9778 / NBRC 8474</strain>
    </source>
</reference>
<keyword evidence="9" id="KW-1185">Reference proteome</keyword>
<dbReference type="eggNOG" id="ENOG502S3SM">
    <property type="taxonomic scope" value="Eukaryota"/>
</dbReference>
<dbReference type="EMBL" id="CAHR02000071">
    <property type="protein sequence ID" value="CCG82133.1"/>
    <property type="molecule type" value="Genomic_DNA"/>
</dbReference>
<evidence type="ECO:0000313" key="8">
    <source>
        <dbReference type="EMBL" id="CCG82133.1"/>
    </source>
</evidence>
<dbReference type="AlphaFoldDB" id="R4X910"/>
<name>R4X910_TAPDE</name>
<gene>
    <name evidence="8" type="ORF">TAPDE_002074</name>
</gene>
<comment type="caution">
    <text evidence="8">The sequence shown here is derived from an EMBL/GenBank/DDBJ whole genome shotgun (WGS) entry which is preliminary data.</text>
</comment>
<evidence type="ECO:0000256" key="7">
    <source>
        <dbReference type="ARBA" id="ARBA00023136"/>
    </source>
</evidence>
<dbReference type="VEuPathDB" id="FungiDB:TAPDE_002074"/>
<keyword evidence="5" id="KW-0175">Coiled coil</keyword>
<dbReference type="PANTHER" id="PTHR14360">
    <property type="entry name" value="PROTEIN FMP32, MITOCHONDRIAL"/>
    <property type="match status" value="1"/>
</dbReference>
<dbReference type="PANTHER" id="PTHR14360:SF12">
    <property type="entry name" value="MOZ PROTEIN REPRESENTS A CHROMATIN-ASSOCIATED ACETYLTRANSFERASE"/>
    <property type="match status" value="1"/>
</dbReference>
<dbReference type="STRING" id="1097556.R4X910"/>
<dbReference type="InterPro" id="IPR024461">
    <property type="entry name" value="CCDC90-like"/>
</dbReference>
<dbReference type="OrthoDB" id="5424147at2759"/>
<evidence type="ECO:0000256" key="6">
    <source>
        <dbReference type="ARBA" id="ARBA00023128"/>
    </source>
</evidence>
<keyword evidence="6" id="KW-0496">Mitochondrion</keyword>
<sequence>MNAIRALLVSATEITKAEMLSRADLENTYLFRAAMSELRTEIQLMRKMEATQLKLDALALQRQLEMIDQRMREDLQTMRTEVEMDVEMRRSATRSDSKDIELRIQELDNKFIVRLGDLRTAMERYKWDTTRRLLLALVAVAVLGTYIVNRPRNKPVDPTNVDELELDQFGTNVRPGNTFISLG</sequence>
<keyword evidence="4" id="KW-1133">Transmembrane helix</keyword>
<evidence type="ECO:0000256" key="5">
    <source>
        <dbReference type="ARBA" id="ARBA00023054"/>
    </source>
</evidence>
<dbReference type="Proteomes" id="UP000013776">
    <property type="component" value="Unassembled WGS sequence"/>
</dbReference>
<protein>
    <submittedName>
        <fullName evidence="8">Uncharacterized protein</fullName>
    </submittedName>
</protein>
<keyword evidence="7" id="KW-0472">Membrane</keyword>
<accession>R4X910</accession>
<evidence type="ECO:0000256" key="2">
    <source>
        <dbReference type="ARBA" id="ARBA00004370"/>
    </source>
</evidence>
<evidence type="ECO:0000256" key="1">
    <source>
        <dbReference type="ARBA" id="ARBA00004173"/>
    </source>
</evidence>